<dbReference type="RefSeq" id="WP_057871601.1">
    <property type="nucleotide sequence ID" value="NZ_JBDNQS010000009.1"/>
</dbReference>
<dbReference type="Gene3D" id="3.30.1330.200">
    <property type="match status" value="1"/>
</dbReference>
<dbReference type="PROSITE" id="PS51257">
    <property type="entry name" value="PROKAR_LIPOPROTEIN"/>
    <property type="match status" value="1"/>
</dbReference>
<keyword evidence="1 3" id="KW-0145">Chemotaxis</keyword>
<dbReference type="SUPFAM" id="SSF64438">
    <property type="entry name" value="CNF1/YfiH-like putative cysteine hydrolases"/>
    <property type="match status" value="1"/>
</dbReference>
<comment type="function">
    <text evidence="3">Probably deamidates glutamine residues to glutamate on methyl-accepting chemotaxis receptors (MCPs), playing an important role in chemotaxis.</text>
</comment>
<dbReference type="CDD" id="cd16352">
    <property type="entry name" value="CheD"/>
    <property type="match status" value="1"/>
</dbReference>
<name>A0A0A7RFH3_9LACO</name>
<dbReference type="InterPro" id="IPR011324">
    <property type="entry name" value="Cytotoxic_necrot_fac-like_cat"/>
</dbReference>
<dbReference type="AlphaFoldDB" id="A0A0A7RFH3"/>
<dbReference type="InterPro" id="IPR005659">
    <property type="entry name" value="Chemorcpt_Glu_NH3ase_CheD"/>
</dbReference>
<evidence type="ECO:0000256" key="2">
    <source>
        <dbReference type="ARBA" id="ARBA00022801"/>
    </source>
</evidence>
<dbReference type="HAMAP" id="MF_01440">
    <property type="entry name" value="CheD"/>
    <property type="match status" value="1"/>
</dbReference>
<dbReference type="GO" id="GO:0050568">
    <property type="term" value="F:protein-glutamine glutaminase activity"/>
    <property type="evidence" value="ECO:0007669"/>
    <property type="project" value="UniProtKB-UniRule"/>
</dbReference>
<protein>
    <recommendedName>
        <fullName evidence="3">Probable chemoreceptor glutamine deamidase CheD</fullName>
        <ecNumber evidence="3">3.5.1.44</ecNumber>
    </recommendedName>
</protein>
<comment type="similarity">
    <text evidence="3">Belongs to the CheD family.</text>
</comment>
<gene>
    <name evidence="3 4" type="primary">cheD</name>
</gene>
<proteinExistence type="inferred from homology"/>
<comment type="catalytic activity">
    <reaction evidence="3">
        <text>L-glutaminyl-[protein] + H2O = L-glutamyl-[protein] + NH4(+)</text>
        <dbReference type="Rhea" id="RHEA:16441"/>
        <dbReference type="Rhea" id="RHEA-COMP:10207"/>
        <dbReference type="Rhea" id="RHEA-COMP:10208"/>
        <dbReference type="ChEBI" id="CHEBI:15377"/>
        <dbReference type="ChEBI" id="CHEBI:28938"/>
        <dbReference type="ChEBI" id="CHEBI:29973"/>
        <dbReference type="ChEBI" id="CHEBI:30011"/>
        <dbReference type="EC" id="3.5.1.44"/>
    </reaction>
</comment>
<evidence type="ECO:0000256" key="3">
    <source>
        <dbReference type="HAMAP-Rule" id="MF_01440"/>
    </source>
</evidence>
<keyword evidence="2 3" id="KW-0378">Hydrolase</keyword>
<evidence type="ECO:0000256" key="1">
    <source>
        <dbReference type="ARBA" id="ARBA00022500"/>
    </source>
</evidence>
<evidence type="ECO:0000313" key="4">
    <source>
        <dbReference type="EMBL" id="AJA33987.1"/>
    </source>
</evidence>
<reference evidence="4" key="1">
    <citation type="journal article" date="2014" name="Appl. Environ. Microbiol.">
        <title>Detection and genomic characterization of motility in Lactobacillus curvatus: confirmation of motility in a species outside the Lactobacillus salivarius clade.</title>
        <authorList>
            <person name="Cousin F.J."/>
            <person name="Lynch S.M."/>
            <person name="Harris H.M."/>
            <person name="McCann A."/>
            <person name="Lynch D.B."/>
            <person name="Neville B.A."/>
            <person name="Irisawa T."/>
            <person name="Okada S."/>
            <person name="Endo A."/>
            <person name="O'Toole P.W."/>
        </authorList>
    </citation>
    <scope>NUCLEOTIDE SEQUENCE</scope>
    <source>
        <strain evidence="4">DSM 18630</strain>
    </source>
</reference>
<dbReference type="PANTHER" id="PTHR35147:SF1">
    <property type="entry name" value="CHEMORECEPTOR GLUTAMINE DEAMIDASE CHED-RELATED"/>
    <property type="match status" value="1"/>
</dbReference>
<accession>A0A0A7RFH3</accession>
<dbReference type="EC" id="3.5.1.44" evidence="3"/>
<dbReference type="GO" id="GO:0006935">
    <property type="term" value="P:chemotaxis"/>
    <property type="evidence" value="ECO:0007669"/>
    <property type="project" value="UniProtKB-UniRule"/>
</dbReference>
<sequence length="165" mass="18311">MTLQQKPTELRIGIADYKISQAPNNLITVGLGSCIGTLIYDERSGIGGLSHIMLPDSRPFEKRSTVNAAKFANLALPKMVDEMKRQIRFPHFKAKIVGGANMFNFDNNTQNVGARNIMAVEETLKQLRIPIIAKHVGGSNGQTMVADLETFQVMVRIVHQETVYL</sequence>
<dbReference type="InterPro" id="IPR038592">
    <property type="entry name" value="CheD-like_sf"/>
</dbReference>
<dbReference type="GeneID" id="98318869"/>
<dbReference type="PANTHER" id="PTHR35147">
    <property type="entry name" value="CHEMORECEPTOR GLUTAMINE DEAMIDASE CHED-RELATED"/>
    <property type="match status" value="1"/>
</dbReference>
<dbReference type="EMBL" id="KM886864">
    <property type="protein sequence ID" value="AJA33987.1"/>
    <property type="molecule type" value="Genomic_DNA"/>
</dbReference>
<dbReference type="Pfam" id="PF03975">
    <property type="entry name" value="CheD"/>
    <property type="match status" value="1"/>
</dbReference>
<organism evidence="4">
    <name type="scientific">Liquorilactobacillus ghanensis</name>
    <dbReference type="NCBI Taxonomy" id="399370"/>
    <lineage>
        <taxon>Bacteria</taxon>
        <taxon>Bacillati</taxon>
        <taxon>Bacillota</taxon>
        <taxon>Bacilli</taxon>
        <taxon>Lactobacillales</taxon>
        <taxon>Lactobacillaceae</taxon>
        <taxon>Liquorilactobacillus</taxon>
    </lineage>
</organism>